<evidence type="ECO:0000313" key="2">
    <source>
        <dbReference type="Proteomes" id="UP001275436"/>
    </source>
</evidence>
<protein>
    <submittedName>
        <fullName evidence="1">CRISPR-associated endoribonuclease Cas2</fullName>
    </submittedName>
</protein>
<dbReference type="Gene3D" id="3.40.50.300">
    <property type="entry name" value="P-loop containing nucleotide triphosphate hydrolases"/>
    <property type="match status" value="1"/>
</dbReference>
<dbReference type="Pfam" id="PF13671">
    <property type="entry name" value="AAA_33"/>
    <property type="match status" value="1"/>
</dbReference>
<evidence type="ECO:0000313" key="1">
    <source>
        <dbReference type="EMBL" id="GLO65268.1"/>
    </source>
</evidence>
<gene>
    <name evidence="1" type="primary">cas2</name>
    <name evidence="1" type="ORF">MACH08_10520</name>
</gene>
<name>A0ABQ5TEL2_9BACI</name>
<proteinExistence type="predicted"/>
<comment type="caution">
    <text evidence="1">The sequence shown here is derived from an EMBL/GenBank/DDBJ whole genome shotgun (WGS) entry which is preliminary data.</text>
</comment>
<organism evidence="1 2">
    <name type="scientific">Oceanobacillus kimchii</name>
    <dbReference type="NCBI Taxonomy" id="746691"/>
    <lineage>
        <taxon>Bacteria</taxon>
        <taxon>Bacillati</taxon>
        <taxon>Bacillota</taxon>
        <taxon>Bacilli</taxon>
        <taxon>Bacillales</taxon>
        <taxon>Bacillaceae</taxon>
        <taxon>Oceanobacillus</taxon>
    </lineage>
</organism>
<keyword evidence="2" id="KW-1185">Reference proteome</keyword>
<sequence length="189" mass="22122">MKRYVIITVGKTHSGKSTFAKLLNKQLTNSIVIDQDNHAEFINQYYSNLQPKSGPNILKHAVSKLVVAYAVEHTNDHLIICNTNRNKIRRQHLIQWYRNNELIPVIVHFDIPDDVLLKRVQTSTRKTNIFRFASNFEEVLARQCEDAKDDDIQEPNENEADYFFRITHEMDTDLVIHKIQEIVSSQFEN</sequence>
<dbReference type="RefSeq" id="WP_317957824.1">
    <property type="nucleotide sequence ID" value="NZ_BSKO01000001.1"/>
</dbReference>
<dbReference type="EMBL" id="BSKO01000001">
    <property type="protein sequence ID" value="GLO65268.1"/>
    <property type="molecule type" value="Genomic_DNA"/>
</dbReference>
<reference evidence="1 2" key="1">
    <citation type="submission" date="2023-02" db="EMBL/GenBank/DDBJ databases">
        <title>Oceanobacillus kimchii IFOP_LL358 isolated form Alexandrium catenella lab strain.</title>
        <authorList>
            <person name="Gajardo G."/>
            <person name="Ueki S."/>
            <person name="Maruyama F."/>
        </authorList>
    </citation>
    <scope>NUCLEOTIDE SEQUENCE [LARGE SCALE GENOMIC DNA]</scope>
    <source>
        <strain evidence="1 2">IFOP_LL358</strain>
    </source>
</reference>
<dbReference type="Proteomes" id="UP001275436">
    <property type="component" value="Unassembled WGS sequence"/>
</dbReference>
<accession>A0ABQ5TEL2</accession>
<dbReference type="InterPro" id="IPR027417">
    <property type="entry name" value="P-loop_NTPase"/>
</dbReference>
<dbReference type="SUPFAM" id="SSF52540">
    <property type="entry name" value="P-loop containing nucleoside triphosphate hydrolases"/>
    <property type="match status" value="1"/>
</dbReference>